<gene>
    <name evidence="3" type="ORF">TIS948_LOCUS4899</name>
</gene>
<keyword evidence="1" id="KW-0175">Coiled coil</keyword>
<evidence type="ECO:0000313" key="3">
    <source>
        <dbReference type="EMBL" id="CAF3067399.1"/>
    </source>
</evidence>
<sequence>MIKTSTLTKTIFNHQPHSQLITFHTPSTTSSSGSTSETDPSSLSSSYKSNSGTNGINVNDDINSIPQDKSTFVLAAVIDKLKRELTTVKQAKSQLETLYKVKCKSDLEKAAKITKLRLQYEHELSTFCKQDQQDLVRYLQRQLISRDQRIAEQSYDIENLKNLSVPDSIDNNNNNNNNNNPNIYKKIASIQILRSSDLDVITLTNQHAYDKQEQALERQNNIELHDRVKRFDRQIEILKQDQPKDHDKELIKRALAKQAIEYKKVLKQKNDELEELNLRLEKLSKSNVFESALRQANIEKLYLERRLLASTLSSSSSSLNSKANARVSRQALRFDIGRKLRFFLLLY</sequence>
<dbReference type="EMBL" id="CAJNXB010000568">
    <property type="protein sequence ID" value="CAF3067399.1"/>
    <property type="molecule type" value="Genomic_DNA"/>
</dbReference>
<proteinExistence type="predicted"/>
<feature type="region of interest" description="Disordered" evidence="2">
    <location>
        <begin position="22"/>
        <end position="55"/>
    </location>
</feature>
<feature type="coiled-coil region" evidence="1">
    <location>
        <begin position="221"/>
        <end position="286"/>
    </location>
</feature>
<name>A0A817MER5_9BILA</name>
<dbReference type="OrthoDB" id="10020200at2759"/>
<dbReference type="Proteomes" id="UP000663825">
    <property type="component" value="Unassembled WGS sequence"/>
</dbReference>
<protein>
    <submittedName>
        <fullName evidence="3">Uncharacterized protein</fullName>
    </submittedName>
</protein>
<accession>A0A817MER5</accession>
<reference evidence="3" key="1">
    <citation type="submission" date="2021-02" db="EMBL/GenBank/DDBJ databases">
        <authorList>
            <person name="Nowell W R."/>
        </authorList>
    </citation>
    <scope>NUCLEOTIDE SEQUENCE</scope>
</reference>
<evidence type="ECO:0000256" key="2">
    <source>
        <dbReference type="SAM" id="MobiDB-lite"/>
    </source>
</evidence>
<evidence type="ECO:0000256" key="1">
    <source>
        <dbReference type="SAM" id="Coils"/>
    </source>
</evidence>
<dbReference type="AlphaFoldDB" id="A0A817MER5"/>
<organism evidence="3 4">
    <name type="scientific">Rotaria socialis</name>
    <dbReference type="NCBI Taxonomy" id="392032"/>
    <lineage>
        <taxon>Eukaryota</taxon>
        <taxon>Metazoa</taxon>
        <taxon>Spiralia</taxon>
        <taxon>Gnathifera</taxon>
        <taxon>Rotifera</taxon>
        <taxon>Eurotatoria</taxon>
        <taxon>Bdelloidea</taxon>
        <taxon>Philodinida</taxon>
        <taxon>Philodinidae</taxon>
        <taxon>Rotaria</taxon>
    </lineage>
</organism>
<evidence type="ECO:0000313" key="4">
    <source>
        <dbReference type="Proteomes" id="UP000663825"/>
    </source>
</evidence>
<feature type="compositionally biased region" description="Low complexity" evidence="2">
    <location>
        <begin position="25"/>
        <end position="51"/>
    </location>
</feature>
<comment type="caution">
    <text evidence="3">The sequence shown here is derived from an EMBL/GenBank/DDBJ whole genome shotgun (WGS) entry which is preliminary data.</text>
</comment>